<keyword evidence="4" id="KW-1185">Reference proteome</keyword>
<evidence type="ECO:0000313" key="3">
    <source>
        <dbReference type="EMBL" id="CAL4086366.1"/>
    </source>
</evidence>
<proteinExistence type="predicted"/>
<dbReference type="InterPro" id="IPR013087">
    <property type="entry name" value="Znf_C2H2_type"/>
</dbReference>
<feature type="domain" description="MBD" evidence="2">
    <location>
        <begin position="249"/>
        <end position="326"/>
    </location>
</feature>
<dbReference type="InterPro" id="IPR001739">
    <property type="entry name" value="Methyl_CpG_DNA-bd"/>
</dbReference>
<dbReference type="SUPFAM" id="SSF54171">
    <property type="entry name" value="DNA-binding domain"/>
    <property type="match status" value="1"/>
</dbReference>
<dbReference type="PROSITE" id="PS00028">
    <property type="entry name" value="ZINC_FINGER_C2H2_1"/>
    <property type="match status" value="1"/>
</dbReference>
<dbReference type="Gene3D" id="3.30.890.10">
    <property type="entry name" value="Methyl-cpg-binding Protein 2, Chain A"/>
    <property type="match status" value="1"/>
</dbReference>
<protein>
    <recommendedName>
        <fullName evidence="2">MBD domain-containing protein</fullName>
    </recommendedName>
</protein>
<comment type="caution">
    <text evidence="3">The sequence shown here is derived from an EMBL/GenBank/DDBJ whole genome shotgun (WGS) entry which is preliminary data.</text>
</comment>
<feature type="non-terminal residue" evidence="3">
    <location>
        <position position="366"/>
    </location>
</feature>
<accession>A0AAV2QL18</accession>
<dbReference type="AlphaFoldDB" id="A0AAV2QL18"/>
<dbReference type="Proteomes" id="UP001497623">
    <property type="component" value="Unassembled WGS sequence"/>
</dbReference>
<gene>
    <name evidence="3" type="ORF">MNOR_LOCUS12978</name>
</gene>
<dbReference type="PROSITE" id="PS50982">
    <property type="entry name" value="MBD"/>
    <property type="match status" value="1"/>
</dbReference>
<evidence type="ECO:0000313" key="4">
    <source>
        <dbReference type="Proteomes" id="UP001497623"/>
    </source>
</evidence>
<evidence type="ECO:0000256" key="1">
    <source>
        <dbReference type="SAM" id="MobiDB-lite"/>
    </source>
</evidence>
<dbReference type="EMBL" id="CAXKWB010007275">
    <property type="protein sequence ID" value="CAL4086366.1"/>
    <property type="molecule type" value="Genomic_DNA"/>
</dbReference>
<dbReference type="InterPro" id="IPR016177">
    <property type="entry name" value="DNA-bd_dom_sf"/>
</dbReference>
<sequence>MIKMSSDESNDEFQCSECDFKCTSEIDIMQHSTIHQCPNTDNDDVLDISHYGKFIKDDPNENDNVNLQAKFSSKEAIVSCTKLADTSKTNELGTYQYKVNRESNSFNIIATAEVHKEHELGNNMIKLEDIDIKQENLPNYSSHQINEYEIIHPDQNSLSLKPSNNSPINGRITRHKAYDKNLYTEYDVVDESESLLNQSKQLQNNMGLTNSSQGVCIRPKKAAYADIDATKLKFSKRKSKLKPDQITLEMDLDNKGIYIPDGWHRKLYVSTSSDGHKLEMYRVKYISPEGQRFGSKFDVYSYLSQFDNIKEKQINVEEMNFSSGNTNRLSSKKRCQSSQGQEKTIKKKYSMKQKVYERICRTFEKD</sequence>
<reference evidence="3 4" key="1">
    <citation type="submission" date="2024-05" db="EMBL/GenBank/DDBJ databases">
        <authorList>
            <person name="Wallberg A."/>
        </authorList>
    </citation>
    <scope>NUCLEOTIDE SEQUENCE [LARGE SCALE GENOMIC DNA]</scope>
</reference>
<organism evidence="3 4">
    <name type="scientific">Meganyctiphanes norvegica</name>
    <name type="common">Northern krill</name>
    <name type="synonym">Thysanopoda norvegica</name>
    <dbReference type="NCBI Taxonomy" id="48144"/>
    <lineage>
        <taxon>Eukaryota</taxon>
        <taxon>Metazoa</taxon>
        <taxon>Ecdysozoa</taxon>
        <taxon>Arthropoda</taxon>
        <taxon>Crustacea</taxon>
        <taxon>Multicrustacea</taxon>
        <taxon>Malacostraca</taxon>
        <taxon>Eumalacostraca</taxon>
        <taxon>Eucarida</taxon>
        <taxon>Euphausiacea</taxon>
        <taxon>Euphausiidae</taxon>
        <taxon>Meganyctiphanes</taxon>
    </lineage>
</organism>
<feature type="region of interest" description="Disordered" evidence="1">
    <location>
        <begin position="322"/>
        <end position="344"/>
    </location>
</feature>
<dbReference type="GO" id="GO:0003677">
    <property type="term" value="F:DNA binding"/>
    <property type="evidence" value="ECO:0007669"/>
    <property type="project" value="InterPro"/>
</dbReference>
<dbReference type="Pfam" id="PF01429">
    <property type="entry name" value="MBD"/>
    <property type="match status" value="1"/>
</dbReference>
<evidence type="ECO:0000259" key="2">
    <source>
        <dbReference type="PROSITE" id="PS50982"/>
    </source>
</evidence>
<name>A0AAV2QL18_MEGNR</name>